<name>E4N5S7_KITSK</name>
<dbReference type="AlphaFoldDB" id="E4N5S7"/>
<gene>
    <name evidence="1" type="ordered locus">KSE_07180</name>
</gene>
<evidence type="ECO:0000313" key="2">
    <source>
        <dbReference type="Proteomes" id="UP000007076"/>
    </source>
</evidence>
<keyword evidence="2" id="KW-1185">Reference proteome</keyword>
<dbReference type="PATRIC" id="fig|452652.3.peg.709"/>
<protein>
    <submittedName>
        <fullName evidence="1">Uncharacterized protein</fullName>
    </submittedName>
</protein>
<sequence length="60" mass="6762">MPCGSEAEVTEIPSTPRRRQMAVCREHHGPYVRRLRLGPKLNVWAGSLRRHTLARIDAAG</sequence>
<reference evidence="1 2" key="1">
    <citation type="journal article" date="2010" name="DNA Res.">
        <title>Genome sequence of Kitasatospora setae NBRC 14216T: an evolutionary snapshot of the family Streptomycetaceae.</title>
        <authorList>
            <person name="Ichikawa N."/>
            <person name="Oguchi A."/>
            <person name="Ikeda H."/>
            <person name="Ishikawa J."/>
            <person name="Kitani S."/>
            <person name="Watanabe Y."/>
            <person name="Nakamura S."/>
            <person name="Katano Y."/>
            <person name="Kishi E."/>
            <person name="Sasagawa M."/>
            <person name="Ankai A."/>
            <person name="Fukui S."/>
            <person name="Hashimoto Y."/>
            <person name="Kamata S."/>
            <person name="Otoguro M."/>
            <person name="Tanikawa S."/>
            <person name="Nihira T."/>
            <person name="Horinouchi S."/>
            <person name="Ohnishi Y."/>
            <person name="Hayakawa M."/>
            <person name="Kuzuyama T."/>
            <person name="Arisawa A."/>
            <person name="Nomoto F."/>
            <person name="Miura H."/>
            <person name="Takahashi Y."/>
            <person name="Fujita N."/>
        </authorList>
    </citation>
    <scope>NUCLEOTIDE SEQUENCE [LARGE SCALE GENOMIC DNA]</scope>
    <source>
        <strain evidence="2">ATCC 33774 / DSM 43861 / JCM 3304 / KCC A-0304 / NBRC 14216 / KM-6054</strain>
    </source>
</reference>
<dbReference type="HOGENOM" id="CLU_2935428_0_0_11"/>
<evidence type="ECO:0000313" key="1">
    <source>
        <dbReference type="EMBL" id="BAJ26558.1"/>
    </source>
</evidence>
<dbReference type="KEGG" id="ksk:KSE_07180"/>
<accession>E4N5S7</accession>
<dbReference type="EMBL" id="AP010968">
    <property type="protein sequence ID" value="BAJ26558.1"/>
    <property type="molecule type" value="Genomic_DNA"/>
</dbReference>
<proteinExistence type="predicted"/>
<organism evidence="1 2">
    <name type="scientific">Kitasatospora setae (strain ATCC 33774 / DSM 43861 / JCM 3304 / KCC A-0304 / NBRC 14216 / KM-6054)</name>
    <name type="common">Streptomyces setae</name>
    <dbReference type="NCBI Taxonomy" id="452652"/>
    <lineage>
        <taxon>Bacteria</taxon>
        <taxon>Bacillati</taxon>
        <taxon>Actinomycetota</taxon>
        <taxon>Actinomycetes</taxon>
        <taxon>Kitasatosporales</taxon>
        <taxon>Streptomycetaceae</taxon>
        <taxon>Kitasatospora</taxon>
    </lineage>
</organism>
<dbReference type="STRING" id="452652.KSE_07180"/>
<dbReference type="Proteomes" id="UP000007076">
    <property type="component" value="Chromosome"/>
</dbReference>